<feature type="signal peptide" evidence="1">
    <location>
        <begin position="1"/>
        <end position="19"/>
    </location>
</feature>
<evidence type="ECO:0000313" key="3">
    <source>
        <dbReference type="EMBL" id="SQA93416.1"/>
    </source>
</evidence>
<accession>A0A2X2RME9</accession>
<dbReference type="EMBL" id="UAVS01000001">
    <property type="protein sequence ID" value="SQA93416.1"/>
    <property type="molecule type" value="Genomic_DNA"/>
</dbReference>
<dbReference type="Pfam" id="PF13852">
    <property type="entry name" value="DUF4197"/>
    <property type="match status" value="1"/>
</dbReference>
<dbReference type="Proteomes" id="UP000249891">
    <property type="component" value="Unassembled WGS sequence"/>
</dbReference>
<evidence type="ECO:0000313" key="4">
    <source>
        <dbReference type="Proteomes" id="UP000249891"/>
    </source>
</evidence>
<gene>
    <name evidence="3" type="ORF">NCTC11545_00787</name>
    <name evidence="2" type="ORF">NCTC11546_01033</name>
</gene>
<dbReference type="InterPro" id="IPR025245">
    <property type="entry name" value="DUF4197"/>
</dbReference>
<evidence type="ECO:0000313" key="2">
    <source>
        <dbReference type="EMBL" id="SQA77813.1"/>
    </source>
</evidence>
<dbReference type="RefSeq" id="WP_048746056.1">
    <property type="nucleotide sequence ID" value="NZ_CAJPNJ010000132.1"/>
</dbReference>
<reference evidence="4 5" key="1">
    <citation type="submission" date="2018-06" db="EMBL/GenBank/DDBJ databases">
        <authorList>
            <consortium name="Pathogen Informatics"/>
            <person name="Doyle S."/>
        </authorList>
    </citation>
    <scope>NUCLEOTIDE SEQUENCE [LARGE SCALE GENOMIC DNA]</scope>
    <source>
        <strain evidence="3 5">NCTC11545</strain>
        <strain evidence="2 4">NCTC11546</strain>
    </source>
</reference>
<organism evidence="2 4">
    <name type="scientific">Capnocytophaga ochracea</name>
    <dbReference type="NCBI Taxonomy" id="1018"/>
    <lineage>
        <taxon>Bacteria</taxon>
        <taxon>Pseudomonadati</taxon>
        <taxon>Bacteroidota</taxon>
        <taxon>Flavobacteriia</taxon>
        <taxon>Flavobacteriales</taxon>
        <taxon>Flavobacteriaceae</taxon>
        <taxon>Capnocytophaga</taxon>
    </lineage>
</organism>
<keyword evidence="1" id="KW-0732">Signal</keyword>
<dbReference type="EMBL" id="UARG01000017">
    <property type="protein sequence ID" value="SQA77813.1"/>
    <property type="molecule type" value="Genomic_DNA"/>
</dbReference>
<sequence length="237" mass="25640">MKKVMLLGLLTMGSFTLNSCDELQQVMGNTTQGGSGFNVASGLKQALEMGVSSGVDLLSKDGGYFKDQAVRILLPEELQKVDKTLRSVGLGSLADQGLKVLNEAAENAVSQAKPIFLSAIRNMTFTDAMNILKGNNTAATTYLKNSTYSSLETAFAPKVQASLSEVGADKVWENIINKYNQIPLVKPVEPNLTKYVTQQAINGLFVKVGDKEKEIRTNIAARTTPLLKSVFAMQDNK</sequence>
<feature type="chain" id="PRO_5036058381" description="DUF4197 domain-containing protein" evidence="1">
    <location>
        <begin position="20"/>
        <end position="237"/>
    </location>
</feature>
<dbReference type="AlphaFoldDB" id="A0A2X2RME9"/>
<evidence type="ECO:0000256" key="1">
    <source>
        <dbReference type="SAM" id="SignalP"/>
    </source>
</evidence>
<protein>
    <recommendedName>
        <fullName evidence="6">DUF4197 domain-containing protein</fullName>
    </recommendedName>
</protein>
<evidence type="ECO:0000313" key="5">
    <source>
        <dbReference type="Proteomes" id="UP000250169"/>
    </source>
</evidence>
<dbReference type="Proteomes" id="UP000250169">
    <property type="component" value="Unassembled WGS sequence"/>
</dbReference>
<proteinExistence type="predicted"/>
<name>A0A2X2RME9_CAPOC</name>
<evidence type="ECO:0008006" key="6">
    <source>
        <dbReference type="Google" id="ProtNLM"/>
    </source>
</evidence>